<accession>A0ABR6GMZ8</accession>
<dbReference type="Gene3D" id="1.10.287.130">
    <property type="match status" value="1"/>
</dbReference>
<protein>
    <recommendedName>
        <fullName evidence="2">histidine kinase</fullName>
        <ecNumber evidence="2">2.7.13.3</ecNumber>
    </recommendedName>
</protein>
<dbReference type="CDD" id="cd00130">
    <property type="entry name" value="PAS"/>
    <property type="match status" value="1"/>
</dbReference>
<evidence type="ECO:0000259" key="11">
    <source>
        <dbReference type="PROSITE" id="PS50110"/>
    </source>
</evidence>
<dbReference type="PRINTS" id="PR00344">
    <property type="entry name" value="BCTRLSENSOR"/>
</dbReference>
<keyword evidence="3 9" id="KW-0597">Phosphoprotein</keyword>
<dbReference type="SMART" id="SM00448">
    <property type="entry name" value="REC"/>
    <property type="match status" value="1"/>
</dbReference>
<dbReference type="CDD" id="cd00082">
    <property type="entry name" value="HisKA"/>
    <property type="match status" value="1"/>
</dbReference>
<dbReference type="PANTHER" id="PTHR43065:SF46">
    <property type="entry name" value="C4-DICARBOXYLATE TRANSPORT SENSOR PROTEIN DCTB"/>
    <property type="match status" value="1"/>
</dbReference>
<keyword evidence="14" id="KW-1185">Reference proteome</keyword>
<evidence type="ECO:0000256" key="1">
    <source>
        <dbReference type="ARBA" id="ARBA00000085"/>
    </source>
</evidence>
<comment type="catalytic activity">
    <reaction evidence="1">
        <text>ATP + protein L-histidine = ADP + protein N-phospho-L-histidine.</text>
        <dbReference type="EC" id="2.7.13.3"/>
    </reaction>
</comment>
<dbReference type="EMBL" id="JACHXO010000001">
    <property type="protein sequence ID" value="MBB3193062.1"/>
    <property type="molecule type" value="Genomic_DNA"/>
</dbReference>
<dbReference type="PROSITE" id="PS50112">
    <property type="entry name" value="PAS"/>
    <property type="match status" value="1"/>
</dbReference>
<dbReference type="PANTHER" id="PTHR43065">
    <property type="entry name" value="SENSOR HISTIDINE KINASE"/>
    <property type="match status" value="1"/>
</dbReference>
<dbReference type="SUPFAM" id="SSF55874">
    <property type="entry name" value="ATPase domain of HSP90 chaperone/DNA topoisomerase II/histidine kinase"/>
    <property type="match status" value="1"/>
</dbReference>
<feature type="modified residue" description="4-aspartylphosphate" evidence="9">
    <location>
        <position position="628"/>
    </location>
</feature>
<evidence type="ECO:0000259" key="10">
    <source>
        <dbReference type="PROSITE" id="PS50109"/>
    </source>
</evidence>
<evidence type="ECO:0000256" key="8">
    <source>
        <dbReference type="ARBA" id="ARBA00023012"/>
    </source>
</evidence>
<dbReference type="Gene3D" id="3.30.450.40">
    <property type="match status" value="1"/>
</dbReference>
<keyword evidence="5" id="KW-0547">Nucleotide-binding</keyword>
<dbReference type="Pfam" id="PF02518">
    <property type="entry name" value="HATPase_c"/>
    <property type="match status" value="1"/>
</dbReference>
<dbReference type="InterPro" id="IPR029016">
    <property type="entry name" value="GAF-like_dom_sf"/>
</dbReference>
<dbReference type="InterPro" id="IPR003018">
    <property type="entry name" value="GAF"/>
</dbReference>
<dbReference type="InterPro" id="IPR011006">
    <property type="entry name" value="CheY-like_superfamily"/>
</dbReference>
<dbReference type="InterPro" id="IPR000014">
    <property type="entry name" value="PAS"/>
</dbReference>
<dbReference type="PROSITE" id="PS50109">
    <property type="entry name" value="HIS_KIN"/>
    <property type="match status" value="1"/>
</dbReference>
<dbReference type="PROSITE" id="PS50110">
    <property type="entry name" value="RESPONSE_REGULATORY"/>
    <property type="match status" value="1"/>
</dbReference>
<dbReference type="EC" id="2.7.13.3" evidence="2"/>
<dbReference type="Pfam" id="PF00989">
    <property type="entry name" value="PAS"/>
    <property type="match status" value="1"/>
</dbReference>
<dbReference type="SUPFAM" id="SSF55785">
    <property type="entry name" value="PYP-like sensor domain (PAS domain)"/>
    <property type="match status" value="1"/>
</dbReference>
<dbReference type="Gene3D" id="3.30.565.10">
    <property type="entry name" value="Histidine kinase-like ATPase, C-terminal domain"/>
    <property type="match status" value="1"/>
</dbReference>
<dbReference type="NCBIfam" id="TIGR00229">
    <property type="entry name" value="sensory_box"/>
    <property type="match status" value="1"/>
</dbReference>
<dbReference type="Gene3D" id="3.30.450.20">
    <property type="entry name" value="PAS domain"/>
    <property type="match status" value="1"/>
</dbReference>
<dbReference type="SUPFAM" id="SSF55781">
    <property type="entry name" value="GAF domain-like"/>
    <property type="match status" value="1"/>
</dbReference>
<comment type="caution">
    <text evidence="13">The sequence shown here is derived from an EMBL/GenBank/DDBJ whole genome shotgun (WGS) entry which is preliminary data.</text>
</comment>
<evidence type="ECO:0000256" key="4">
    <source>
        <dbReference type="ARBA" id="ARBA00022679"/>
    </source>
</evidence>
<evidence type="ECO:0000313" key="14">
    <source>
        <dbReference type="Proteomes" id="UP000574369"/>
    </source>
</evidence>
<dbReference type="InterPro" id="IPR004358">
    <property type="entry name" value="Sig_transdc_His_kin-like_C"/>
</dbReference>
<evidence type="ECO:0000256" key="2">
    <source>
        <dbReference type="ARBA" id="ARBA00012438"/>
    </source>
</evidence>
<evidence type="ECO:0000256" key="3">
    <source>
        <dbReference type="ARBA" id="ARBA00022553"/>
    </source>
</evidence>
<keyword evidence="6" id="KW-0418">Kinase</keyword>
<keyword evidence="4" id="KW-0808">Transferase</keyword>
<dbReference type="SUPFAM" id="SSF47384">
    <property type="entry name" value="Homodimeric domain of signal transducing histidine kinase"/>
    <property type="match status" value="1"/>
</dbReference>
<reference evidence="13 14" key="1">
    <citation type="submission" date="2020-08" db="EMBL/GenBank/DDBJ databases">
        <title>Genomic Encyclopedia of Type Strains, Phase III (KMG-III): the genomes of soil and plant-associated and newly described type strains.</title>
        <authorList>
            <person name="Whitman W."/>
        </authorList>
    </citation>
    <scope>NUCLEOTIDE SEQUENCE [LARGE SCALE GENOMIC DNA]</scope>
    <source>
        <strain evidence="13 14">CECT 7247</strain>
    </source>
</reference>
<dbReference type="InterPro" id="IPR005467">
    <property type="entry name" value="His_kinase_dom"/>
</dbReference>
<proteinExistence type="predicted"/>
<dbReference type="SMART" id="SM00387">
    <property type="entry name" value="HATPase_c"/>
    <property type="match status" value="1"/>
</dbReference>
<name>A0ABR6GMZ8_9BURK</name>
<keyword evidence="7" id="KW-0067">ATP-binding</keyword>
<dbReference type="Gene3D" id="3.40.50.2300">
    <property type="match status" value="1"/>
</dbReference>
<sequence>MNEPLDSAPLPPGIDATTVFRSLFVASPDGILLVDAAGEILLASPSAERLMGYEPGTLAGLHIEALVPDSIRPRHAEFRERYGHAPRARPMGTQMDLVAKRRDGSEVMVEIALSPLQAHGLPYVMASVRGIGEYPRVRQALQRARCSEHLAQLGKLAVDARDPQDILAQAPAIAAEALELRTAMLHLLDPGRTLLRLAGGVGLGAGERLGASTEWRADSPEGLVLTRSEPLMVEDLRQEQRFPVEHALRLGRLSLLSVPVSDRGKVVGALTVWSGLDRRFGDAELRFMESVANLLGTCLQRAQTEEALSHSQRLEAVGQLTGGIAHDFNNLLTVIQGNLQVLADLPAVGGDTLAPQLVAAATRASRRGADLTGKLLAFSRRQVLQPTAVDVEALLRSLADMLRRTLDQRIRIHVDVADGCPDVLADASQLESAVLNIAINARDAMPGGGDLVFSAAPLPQLTPELREQLELDPQDPGPGYVCIAIRDTGTGMPEAVKERAFEPFFTTKQAGRGTGLGLSTVYGFARQSQGTVLIDSEAGLGTVLSIVLPQPPAEALEARAELPATSELAPGTRVLLVEDDAEVRLVARRFLKDLGCGVTACASGEEALAWLQELREKQEMLPACLLSDVALGAGMRGTELARQVQEAWPDMKILLTSGFSADLLQGAADWSWPLLPKPYNRAELAEALARILRD</sequence>
<evidence type="ECO:0000256" key="7">
    <source>
        <dbReference type="ARBA" id="ARBA00022840"/>
    </source>
</evidence>
<dbReference type="InterPro" id="IPR003661">
    <property type="entry name" value="HisK_dim/P_dom"/>
</dbReference>
<evidence type="ECO:0000259" key="12">
    <source>
        <dbReference type="PROSITE" id="PS50112"/>
    </source>
</evidence>
<dbReference type="RefSeq" id="WP_310736726.1">
    <property type="nucleotide sequence ID" value="NZ_JACHXO010000001.1"/>
</dbReference>
<dbReference type="Pfam" id="PF00512">
    <property type="entry name" value="HisKA"/>
    <property type="match status" value="1"/>
</dbReference>
<dbReference type="SMART" id="SM00065">
    <property type="entry name" value="GAF"/>
    <property type="match status" value="1"/>
</dbReference>
<evidence type="ECO:0000256" key="5">
    <source>
        <dbReference type="ARBA" id="ARBA00022741"/>
    </source>
</evidence>
<dbReference type="Proteomes" id="UP000574369">
    <property type="component" value="Unassembled WGS sequence"/>
</dbReference>
<evidence type="ECO:0000313" key="13">
    <source>
        <dbReference type="EMBL" id="MBB3193062.1"/>
    </source>
</evidence>
<dbReference type="SMART" id="SM00091">
    <property type="entry name" value="PAS"/>
    <property type="match status" value="1"/>
</dbReference>
<feature type="domain" description="Response regulatory" evidence="11">
    <location>
        <begin position="573"/>
        <end position="692"/>
    </location>
</feature>
<evidence type="ECO:0000256" key="9">
    <source>
        <dbReference type="PROSITE-ProRule" id="PRU00169"/>
    </source>
</evidence>
<dbReference type="SUPFAM" id="SSF52172">
    <property type="entry name" value="CheY-like"/>
    <property type="match status" value="1"/>
</dbReference>
<gene>
    <name evidence="13" type="ORF">FHS28_000427</name>
</gene>
<dbReference type="Pfam" id="PF00072">
    <property type="entry name" value="Response_reg"/>
    <property type="match status" value="1"/>
</dbReference>
<feature type="domain" description="PAS" evidence="12">
    <location>
        <begin position="16"/>
        <end position="70"/>
    </location>
</feature>
<dbReference type="InterPro" id="IPR036890">
    <property type="entry name" value="HATPase_C_sf"/>
</dbReference>
<dbReference type="InterPro" id="IPR013767">
    <property type="entry name" value="PAS_fold"/>
</dbReference>
<organism evidence="13 14">
    <name type="scientific">Roseateles terrae</name>
    <dbReference type="NCBI Taxonomy" id="431060"/>
    <lineage>
        <taxon>Bacteria</taxon>
        <taxon>Pseudomonadati</taxon>
        <taxon>Pseudomonadota</taxon>
        <taxon>Betaproteobacteria</taxon>
        <taxon>Burkholderiales</taxon>
        <taxon>Sphaerotilaceae</taxon>
        <taxon>Roseateles</taxon>
    </lineage>
</organism>
<keyword evidence="8" id="KW-0902">Two-component regulatory system</keyword>
<dbReference type="Pfam" id="PF13185">
    <property type="entry name" value="GAF_2"/>
    <property type="match status" value="1"/>
</dbReference>
<dbReference type="InterPro" id="IPR036097">
    <property type="entry name" value="HisK_dim/P_sf"/>
</dbReference>
<feature type="domain" description="Histidine kinase" evidence="10">
    <location>
        <begin position="323"/>
        <end position="552"/>
    </location>
</feature>
<dbReference type="InterPro" id="IPR003594">
    <property type="entry name" value="HATPase_dom"/>
</dbReference>
<dbReference type="InterPro" id="IPR001789">
    <property type="entry name" value="Sig_transdc_resp-reg_receiver"/>
</dbReference>
<dbReference type="SMART" id="SM00388">
    <property type="entry name" value="HisKA"/>
    <property type="match status" value="1"/>
</dbReference>
<dbReference type="InterPro" id="IPR035965">
    <property type="entry name" value="PAS-like_dom_sf"/>
</dbReference>
<evidence type="ECO:0000256" key="6">
    <source>
        <dbReference type="ARBA" id="ARBA00022777"/>
    </source>
</evidence>